<dbReference type="SUPFAM" id="SSF53335">
    <property type="entry name" value="S-adenosyl-L-methionine-dependent methyltransferases"/>
    <property type="match status" value="1"/>
</dbReference>
<feature type="region of interest" description="Disordered" evidence="2">
    <location>
        <begin position="1089"/>
        <end position="1116"/>
    </location>
</feature>
<feature type="domain" description="Phage-Barnase-EndoU-ColicinE5/D-RelE-like nuclease" evidence="3">
    <location>
        <begin position="2027"/>
        <end position="2122"/>
    </location>
</feature>
<sequence length="3492" mass="378472">MAIVKIPQSEFQNITPVEDTGVVRGGVDLGINLLRGTLNAAKGISDSVKVNNPVSKAIQTGTEFVGKGLSPGAVAQEQINAQRSAGAAGKGAGTEIGAALQNFADAPLDTIAQGAGTIVPTLLAQRLPGVRNSPVAQKAVGAGTGAAMAAGFVKSGIYDGVEKDYLASGASPEEAAARAEDAQRYTGENWDQIALGAGLGALASVSGVEKALLPGVLGAGAKAQVGQGVRNMLKETLKGGFAEAIPEAIQGGQERLAENVALQREGFDVDTFKGVAGNATLEGLAGGVLGGGVGAAQAAISPREKLKQTLLESGSPGPLTQAAVAGINSGASDNIAAAGATQTPSRLEPMRDFVESNQDGLERLISGAGGVAGVRRVLGDQAASEFSAFYNIARNPEASPAARKLALTAVGAISQRMIDSAPSQDQATSSFAVPPQPQQESSNVSVPTQPTPTNVDQRAAGVGIDNGNGSPALVPSGADNPAGRRSDDQRGRPGIGQSGASSRAAPAVPEQAVDARAGSGDALTAAPVAPAVGDIVESGGVRFRKTENGYERVQAPVDVGGTDIPLINGNDQKANEAATSDLNERPAPTDGQKQAGNYKKGQIKLAGLSVSVENPAGSKRQGKGADGKPWSNTMAGHYGYIKGVAARAPDKEHVDVYVKPGSPDDFAGDVYVVNQVDPVTGKFDEPKVMMGYDSQEEAEQAYQASYSDDWKGNGGVVPVAMPKFKEMLQDKQAFLKPVVAEAVTQIPEKVLAPRVDSIPSMAFGPGAIQPKVIAEGRQLFRETNQSGLDDLLRGDSTFDYNGVFVADNKDIAIGQSDNKGVMVEFRPNSLSGRENIKPGTGNIAGREYKVDIVAPRAVQSVTFANPKFEKGLGGISIRRLKAEFDREVNPDGSITYTRKPQFGSSDLAALQDSSPSQEAKPLKGADKYNSLVAQWNDLADRYKAADDQGKAIIKPAMDLLDSEMKKVGRESMIDAKRQIAEAGKKRAAEEAEQFKAMAQGERLRPSEFSEGKGIFWEKTGPDEWTGRGEWFNSGKTMTSSEMAARGGFLPMPATVFQAESKVEGVAKTADPAEEDDGFIKMTKQELQDEQIRQQQERIAEEKRKRPTDERGKRVKAQKIEELEKRLEEYRIFIAKQNRPQPEGGKQGSLIQSKTSEADEPSLGADSVSKLNDEAGAEEGKQQVATKGETPAADYQNRQHTVAVHKNLFERILDYKVTADEVKASFNSLIDNKESLLEELGKMTKPELLDRFPGIGFRYKNERKDRVIEAAYNDMLDDFALRNSISWGMSSGLDGYAAGVRAFIEKITDEDVRAYADKVNAARSEREAERQGRNAGMQEPKTLDDFQNLLRSKMGTGLDFKQARLSLSPEQRATFDDLTASKTMAERAGRKENQKTEVRVAGQTVSGQIIETKHTKKGHDLYVVQLSERIERDDYNTLNAGAKSLGGYYSAFRGNGAVPGFQFTTRENAEAFVALAGGNKEAAQDAVKERRDAFEDDRSQSAVERLTEMAAKLEERADSELNRDRKVNTTRRAGMAERAERAASAEKATAKTMRNIANAIQTGSAKYLGQVRQKSQVEYLQRALTSAQLEMLRQQYPSYADQEKHKFDPMTPEVADYAEFPGYRLRRSDWAALGRAMVEIDGLKTDGKRILSVADDVTAAYLKFAKENITKVGVFANQKGERAVFTSKADAENSISRSGFKGKAVVLPFKRGENLIVLSPAEAQLRGIWRGDDDQYIEVRSDFGAELVQKIGKANRRAAKVELPWQLENAHDRREKLRRMGIETPAEFRAALREMISLRETPAESDKVKKLERAMVGRRNDGLDFFPTPSSTADEMVEAADIKDGMTVLEPSAGMGHIAERIRETGVEPDVVEISGDRRELLEAKGFNVVASDFMELTEQYDRIIMNPPFSDRRDEAHVRHAYELLKPNGRLVAIMGEGVFFGSDRRAGEFRDWLEAVGGTSEKLESGTFMDPSLPVTTSVAARMVVIDKGTGPAFSRSAMKSVDANIQRGERAMNQVLLDRADVARAMYHNELGWIDFVWGDNLKGVQHIIKQRTIKDGLTVDQVYQLLTERIVDAVATGNLVRVREFQVSRQVVLEKNGYEAVLVRNKGSNGWVLSGWKVKTPGAKTGGNDPAKATDTAADSTDGRAVSGVMAELSSLAEQAVNNPALSRGAPGGMPVDVVQTITDAIGQRWKGAPEIIVVSDMNDARIRKVVRDENQRQLSQGATGEPEGFFDAGKVYVVASQMRSVNDVVRVLFHETLGHAGLRGVFGEELKPILRQIANMRKAEVAAKAAEYGLNMEVESDRLIAAEEVLAVMAQTKPEIGFVKRAIAAIRAWLRQHVPGFAKMQMTDNDIIANFILPARQFIESGRAELSLREGQNPPLPAMSRDDARAILNGEPVASLNSEDAPKGGFAAVVDWAAEIFASQGGKAVRDGFGEVALDRRAAKDSMAHGGANRYKKVAFAAVKDVIEKGALVWSGKDGREDSYYFSGPVEIDGVTNIETVLVKKDFNTKRMYLHSIITKQNLLNQGVSRVDAVASERSGSIDSEGIARILQNLMTDNQGDGNTAFSRASTATPEGVMGSGARRAAFDMGVMNKALDVLKQPSMRTFGVISGIRTQLDKARQDPTGFGRVFDLMVGFENDLRRTAARPSTLAPSIFPVDNEGMVNGLKKLLKGKQNSAADKAVADALFDGTLDGDDAFSGKVFTDAELMDRGFTPAQVTKYREARAVVDASLMEAAAATAFQMAQKYIPGYKDAIRDNPSMASDLVPTALENAAQRVQDKISSTADPKELGRLENQLLSITETIDAVRLVFERVGQLQQAGYMPLMRFGKYTVTGYDATGAVEYHARFDTETEAKLAESWAKVRFERAERGIAPTNPNTLFAGVDPETVSLFVNQLGVKFGDESVNESVMQEWYRRAVSERSAWKRLINRKGTPGYDDDIERVLASFITSNARFAAQAYNRGGILDAMNFLQTDPEYKRRGDVFDEANKLKEYMDNPEEPFAVGRSLMFTWFLGGSISSAVVNLTQPVLMTFPYLSQWGPAKAGQYLAGAAKDAVRPTGIQDQGMKDVLARASEMGIVEPQEIHHLYRLGMKSLLSRVPAGENFRTRLQGAGQMWGYLFGQAEKFNRRLTFIAAYRMAVDNPDLGDAYEFAERAVEETQGIYSKANRPNWARGTGSLGAVGAAAFTFKQYSIAYVELLRRMWMAGPEGKRAAGIMLGMLVLASGLQGLPFADDGEDALDTALQFMGREGNTKADVRNWALDMLGEEAGLFALYGVSAFLPLDIQSRLGMANLIPSTTLLKPSEDNKARALGELFGAPGSYLTDIADAISAWEAGKSGVDTLIEMAPVAIKNLNKGFDMAADGFYSDTRGKKVVDTDAGDSFIKGVLGFQPTKVSMETRRLGSIQQSVSRVKQKEGDIADLLAQGRFEGSQEKIQRAMQMLNDWNERNPNLRISIAPRQIIQRLRAMAMTREQRLLKTIPKELRASLIE</sequence>
<keyword evidence="1" id="KW-0175">Coiled coil</keyword>
<dbReference type="PROSITE" id="PS00092">
    <property type="entry name" value="N6_MTASE"/>
    <property type="match status" value="1"/>
</dbReference>
<dbReference type="InterPro" id="IPR029063">
    <property type="entry name" value="SAM-dependent_MTases_sf"/>
</dbReference>
<reference evidence="5 6" key="1">
    <citation type="submission" date="2018-10" db="EMBL/GenBank/DDBJ databases">
        <authorList>
            <person name="Chen W.-M."/>
        </authorList>
    </citation>
    <scope>NUCLEOTIDE SEQUENCE [LARGE SCALE GENOMIC DNA]</scope>
    <source>
        <strain evidence="5 6">H-5</strain>
    </source>
</reference>
<organism evidence="5 6">
    <name type="scientific">Pseudomethylobacillus aquaticus</name>
    <dbReference type="NCBI Taxonomy" id="2676064"/>
    <lineage>
        <taxon>Bacteria</taxon>
        <taxon>Pseudomonadati</taxon>
        <taxon>Pseudomonadota</taxon>
        <taxon>Betaproteobacteria</taxon>
        <taxon>Nitrosomonadales</taxon>
        <taxon>Methylophilaceae</taxon>
        <taxon>Pseudomethylobacillus</taxon>
    </lineage>
</organism>
<dbReference type="Pfam" id="PF18809">
    <property type="entry name" value="PBECR1"/>
    <property type="match status" value="1"/>
</dbReference>
<keyword evidence="6" id="KW-1185">Reference proteome</keyword>
<dbReference type="GO" id="GO:0032259">
    <property type="term" value="P:methylation"/>
    <property type="evidence" value="ECO:0007669"/>
    <property type="project" value="InterPro"/>
</dbReference>
<dbReference type="InterPro" id="IPR002052">
    <property type="entry name" value="DNA_methylase_N6_adenine_CS"/>
</dbReference>
<gene>
    <name evidence="5" type="ORF">ED236_00535</name>
</gene>
<dbReference type="NCBIfam" id="NF032893">
    <property type="entry name" value="tail-700"/>
    <property type="match status" value="1"/>
</dbReference>
<dbReference type="RefSeq" id="WP_123236008.1">
    <property type="nucleotide sequence ID" value="NZ_RJVP01000001.1"/>
</dbReference>
<evidence type="ECO:0000259" key="4">
    <source>
        <dbReference type="Pfam" id="PF18823"/>
    </source>
</evidence>
<feature type="region of interest" description="Disordered" evidence="2">
    <location>
        <begin position="906"/>
        <end position="925"/>
    </location>
</feature>
<feature type="coiled-coil region" evidence="1">
    <location>
        <begin position="1495"/>
        <end position="1522"/>
    </location>
</feature>
<protein>
    <submittedName>
        <fullName evidence="5">PLxRFG domain-containing protein</fullName>
    </submittedName>
</protein>
<feature type="domain" description="Inorganic pyrophosphatase" evidence="4">
    <location>
        <begin position="591"/>
        <end position="729"/>
    </location>
</feature>
<feature type="region of interest" description="Disordered" evidence="2">
    <location>
        <begin position="575"/>
        <end position="597"/>
    </location>
</feature>
<dbReference type="InterPro" id="IPR041595">
    <property type="entry name" value="Inorganic_Pase"/>
</dbReference>
<evidence type="ECO:0000313" key="5">
    <source>
        <dbReference type="EMBL" id="ROH88014.1"/>
    </source>
</evidence>
<comment type="caution">
    <text evidence="5">The sequence shown here is derived from an EMBL/GenBank/DDBJ whole genome shotgun (WGS) entry which is preliminary data.</text>
</comment>
<feature type="region of interest" description="Disordered" evidence="2">
    <location>
        <begin position="419"/>
        <end position="519"/>
    </location>
</feature>
<evidence type="ECO:0000313" key="6">
    <source>
        <dbReference type="Proteomes" id="UP000275137"/>
    </source>
</evidence>
<dbReference type="GO" id="GO:0003676">
    <property type="term" value="F:nucleic acid binding"/>
    <property type="evidence" value="ECO:0007669"/>
    <property type="project" value="InterPro"/>
</dbReference>
<dbReference type="CDD" id="cd02440">
    <property type="entry name" value="AdoMet_MTases"/>
    <property type="match status" value="1"/>
</dbReference>
<feature type="region of interest" description="Disordered" evidence="2">
    <location>
        <begin position="1134"/>
        <end position="1197"/>
    </location>
</feature>
<dbReference type="Gene3D" id="3.40.50.150">
    <property type="entry name" value="Vaccinia Virus protein VP39"/>
    <property type="match status" value="1"/>
</dbReference>
<evidence type="ECO:0000256" key="1">
    <source>
        <dbReference type="SAM" id="Coils"/>
    </source>
</evidence>
<name>A0A3N0V610_9PROT</name>
<dbReference type="EMBL" id="RJVP01000001">
    <property type="protein sequence ID" value="ROH88014.1"/>
    <property type="molecule type" value="Genomic_DNA"/>
</dbReference>
<feature type="compositionally biased region" description="Basic and acidic residues" evidence="2">
    <location>
        <begin position="482"/>
        <end position="491"/>
    </location>
</feature>
<dbReference type="GO" id="GO:0008168">
    <property type="term" value="F:methyltransferase activity"/>
    <property type="evidence" value="ECO:0007669"/>
    <property type="project" value="InterPro"/>
</dbReference>
<feature type="compositionally biased region" description="Polar residues" evidence="2">
    <location>
        <begin position="421"/>
        <end position="431"/>
    </location>
</feature>
<dbReference type="Pfam" id="PF18823">
    <property type="entry name" value="InPase"/>
    <property type="match status" value="1"/>
</dbReference>
<dbReference type="InterPro" id="IPR041092">
    <property type="entry name" value="PBECR1"/>
</dbReference>
<dbReference type="Proteomes" id="UP000275137">
    <property type="component" value="Unassembled WGS sequence"/>
</dbReference>
<evidence type="ECO:0000256" key="2">
    <source>
        <dbReference type="SAM" id="MobiDB-lite"/>
    </source>
</evidence>
<evidence type="ECO:0000259" key="3">
    <source>
        <dbReference type="Pfam" id="PF18809"/>
    </source>
</evidence>
<proteinExistence type="predicted"/>
<feature type="compositionally biased region" description="Polar residues" evidence="2">
    <location>
        <begin position="438"/>
        <end position="456"/>
    </location>
</feature>
<accession>A0A3N0V610</accession>